<protein>
    <submittedName>
        <fullName evidence="2">Uncharacterized protein</fullName>
    </submittedName>
</protein>
<dbReference type="Proteomes" id="UP000694005">
    <property type="component" value="Chromosome A02"/>
</dbReference>
<name>A0A8D9H817_BRACM</name>
<feature type="compositionally biased region" description="Low complexity" evidence="1">
    <location>
        <begin position="1"/>
        <end position="14"/>
    </location>
</feature>
<evidence type="ECO:0000313" key="3">
    <source>
        <dbReference type="Proteomes" id="UP000694005"/>
    </source>
</evidence>
<dbReference type="AlphaFoldDB" id="A0A8D9H817"/>
<dbReference type="Gramene" id="A02p30440.2_BraZ1">
    <property type="protein sequence ID" value="A02p30440.2_BraZ1.CDS.1"/>
    <property type="gene ID" value="A02g30440.2_BraZ1"/>
</dbReference>
<organism evidence="2 3">
    <name type="scientific">Brassica campestris</name>
    <name type="common">Field mustard</name>
    <dbReference type="NCBI Taxonomy" id="3711"/>
    <lineage>
        <taxon>Eukaryota</taxon>
        <taxon>Viridiplantae</taxon>
        <taxon>Streptophyta</taxon>
        <taxon>Embryophyta</taxon>
        <taxon>Tracheophyta</taxon>
        <taxon>Spermatophyta</taxon>
        <taxon>Magnoliopsida</taxon>
        <taxon>eudicotyledons</taxon>
        <taxon>Gunneridae</taxon>
        <taxon>Pentapetalae</taxon>
        <taxon>rosids</taxon>
        <taxon>malvids</taxon>
        <taxon>Brassicales</taxon>
        <taxon>Brassicaceae</taxon>
        <taxon>Brassiceae</taxon>
        <taxon>Brassica</taxon>
    </lineage>
</organism>
<proteinExistence type="predicted"/>
<sequence>MLSSSACTRASSRTRLSRSRRASPLRLGVTVVLRLTARRTSVP</sequence>
<evidence type="ECO:0000313" key="2">
    <source>
        <dbReference type="EMBL" id="CAG7894092.1"/>
    </source>
</evidence>
<gene>
    <name evidence="2" type="ORF">BRAPAZ1V2_A02P30440.2</name>
</gene>
<evidence type="ECO:0000256" key="1">
    <source>
        <dbReference type="SAM" id="MobiDB-lite"/>
    </source>
</evidence>
<dbReference type="EMBL" id="LS974618">
    <property type="protein sequence ID" value="CAG7894092.1"/>
    <property type="molecule type" value="Genomic_DNA"/>
</dbReference>
<accession>A0A8D9H817</accession>
<feature type="region of interest" description="Disordered" evidence="1">
    <location>
        <begin position="1"/>
        <end position="21"/>
    </location>
</feature>
<reference evidence="2 3" key="1">
    <citation type="submission" date="2021-07" db="EMBL/GenBank/DDBJ databases">
        <authorList>
            <consortium name="Genoscope - CEA"/>
            <person name="William W."/>
        </authorList>
    </citation>
    <scope>NUCLEOTIDE SEQUENCE [LARGE SCALE GENOMIC DNA]</scope>
</reference>